<evidence type="ECO:0000256" key="1">
    <source>
        <dbReference type="SAM" id="MobiDB-lite"/>
    </source>
</evidence>
<reference evidence="3" key="1">
    <citation type="journal article" date="2015" name="ISME J.">
        <title>Aquifer environment selects for microbial species cohorts in sediment and groundwater.</title>
        <authorList>
            <person name="Hug L.A."/>
            <person name="Thomas B.C."/>
            <person name="Brown C.T."/>
            <person name="Frischkorn K.R."/>
            <person name="Williams K.H."/>
            <person name="Tringe S.G."/>
            <person name="Banfield J.F."/>
        </authorList>
    </citation>
    <scope>NUCLEOTIDE SEQUENCE</scope>
</reference>
<sequence>MMMTSRSVVSSAIVIVSVVIASACRDAASPATPRNLVAHARSSNHDLERGNITSAQLHKKNPMDFVGVGHNLIVDRFRREMASGSVSFATACERVAAWLDEPESLSELSSRLPPDARSKMKESLASRLPQCRHPARRVSAPVRTNPSVLRLAALRGSL</sequence>
<feature type="compositionally biased region" description="Basic and acidic residues" evidence="1">
    <location>
        <begin position="114"/>
        <end position="124"/>
    </location>
</feature>
<dbReference type="AlphaFoldDB" id="A0A0H4TPS7"/>
<feature type="signal peptide" evidence="2">
    <location>
        <begin position="1"/>
        <end position="21"/>
    </location>
</feature>
<evidence type="ECO:0000313" key="3">
    <source>
        <dbReference type="EMBL" id="AKQ02769.1"/>
    </source>
</evidence>
<dbReference type="PROSITE" id="PS51257">
    <property type="entry name" value="PROKAR_LIPOPROTEIN"/>
    <property type="match status" value="1"/>
</dbReference>
<protein>
    <submittedName>
        <fullName evidence="3">Uncharacterized protein</fullName>
    </submittedName>
</protein>
<evidence type="ECO:0000256" key="2">
    <source>
        <dbReference type="SAM" id="SignalP"/>
    </source>
</evidence>
<feature type="chain" id="PRO_5005210051" evidence="2">
    <location>
        <begin position="22"/>
        <end position="158"/>
    </location>
</feature>
<accession>A0A0H4TPS7</accession>
<proteinExistence type="predicted"/>
<keyword evidence="2" id="KW-0732">Signal</keyword>
<dbReference type="EMBL" id="KT007003">
    <property type="protein sequence ID" value="AKQ02769.1"/>
    <property type="molecule type" value="Genomic_DNA"/>
</dbReference>
<feature type="region of interest" description="Disordered" evidence="1">
    <location>
        <begin position="108"/>
        <end position="131"/>
    </location>
</feature>
<name>A0A0H4TPS7_9BACT</name>
<organism evidence="3">
    <name type="scientific">uncultured Gemmatimonadetes bacterium Rifle_16ft_4_minimus_37772</name>
    <dbReference type="NCBI Taxonomy" id="1665097"/>
    <lineage>
        <taxon>Bacteria</taxon>
        <taxon>Pseudomonadati</taxon>
        <taxon>Gemmatimonadota</taxon>
        <taxon>environmental samples</taxon>
    </lineage>
</organism>